<evidence type="ECO:0000256" key="2">
    <source>
        <dbReference type="ARBA" id="ARBA00022679"/>
    </source>
</evidence>
<feature type="domain" description="4'-phosphopantetheinyl transferase N-terminal" evidence="4">
    <location>
        <begin position="19"/>
        <end position="97"/>
    </location>
</feature>
<protein>
    <submittedName>
        <fullName evidence="5">Uncharacterized protein</fullName>
    </submittedName>
</protein>
<evidence type="ECO:0000256" key="1">
    <source>
        <dbReference type="ARBA" id="ARBA00010990"/>
    </source>
</evidence>
<dbReference type="GO" id="GO:0005829">
    <property type="term" value="C:cytosol"/>
    <property type="evidence" value="ECO:0007669"/>
    <property type="project" value="TreeGrafter"/>
</dbReference>
<dbReference type="Gene3D" id="3.90.470.20">
    <property type="entry name" value="4'-phosphopantetheinyl transferase domain"/>
    <property type="match status" value="2"/>
</dbReference>
<comment type="similarity">
    <text evidence="1">Belongs to the P-Pant transferase superfamily. Gsp/Sfp/HetI/AcpT family.</text>
</comment>
<dbReference type="Pfam" id="PF01648">
    <property type="entry name" value="ACPS"/>
    <property type="match status" value="1"/>
</dbReference>
<name>A0A0M3RA40_9BACI</name>
<sequence length="231" mass="26706">MSTQLFLAELPDAIDEEMINKAICLLPPIKREKIKSFYHIEDSIRSLLGYMMLQKVLPRSQYPDSISFTEYGKPFVKNQNHFQFNISHSMRLVVLAVSKYEIGVDIEYIKPVCLDSMSGALTKEEYAYLQSLPDDEAEKYFYTIWTVKESFLKMIGTGLSLSPDRLNTNVYFDRPTITLDGKQQNVSFQTFQVECRYQLTVCIRGTCQINNMETLDAAELLKDLVENENMK</sequence>
<dbReference type="AlphaFoldDB" id="A0A0M3RA40"/>
<dbReference type="Pfam" id="PF22624">
    <property type="entry name" value="AASDHPPT_N"/>
    <property type="match status" value="1"/>
</dbReference>
<evidence type="ECO:0000259" key="4">
    <source>
        <dbReference type="Pfam" id="PF22624"/>
    </source>
</evidence>
<dbReference type="InterPro" id="IPR050559">
    <property type="entry name" value="P-Pant_transferase_sf"/>
</dbReference>
<evidence type="ECO:0000259" key="3">
    <source>
        <dbReference type="Pfam" id="PF01648"/>
    </source>
</evidence>
<dbReference type="GO" id="GO:0000287">
    <property type="term" value="F:magnesium ion binding"/>
    <property type="evidence" value="ECO:0007669"/>
    <property type="project" value="InterPro"/>
</dbReference>
<feature type="domain" description="4'-phosphopantetheinyl transferase" evidence="3">
    <location>
        <begin position="102"/>
        <end position="202"/>
    </location>
</feature>
<dbReference type="PATRIC" id="fig|1441095.3.peg.3015"/>
<accession>A0A0M3RA40</accession>
<dbReference type="STRING" id="1441095.AM592_13730"/>
<dbReference type="SUPFAM" id="SSF56214">
    <property type="entry name" value="4'-phosphopantetheinyl transferase"/>
    <property type="match status" value="2"/>
</dbReference>
<dbReference type="OrthoDB" id="9808281at2"/>
<evidence type="ECO:0000313" key="5">
    <source>
        <dbReference type="EMBL" id="ALC82522.1"/>
    </source>
</evidence>
<dbReference type="GO" id="GO:0008897">
    <property type="term" value="F:holo-[acyl-carrier-protein] synthase activity"/>
    <property type="evidence" value="ECO:0007669"/>
    <property type="project" value="InterPro"/>
</dbReference>
<proteinExistence type="inferred from homology"/>
<gene>
    <name evidence="5" type="ORF">AM592_13730</name>
</gene>
<dbReference type="PANTHER" id="PTHR12215:SF10">
    <property type="entry name" value="L-AMINOADIPATE-SEMIALDEHYDE DEHYDROGENASE-PHOSPHOPANTETHEINYL TRANSFERASE"/>
    <property type="match status" value="1"/>
</dbReference>
<dbReference type="PANTHER" id="PTHR12215">
    <property type="entry name" value="PHOSPHOPANTETHEINE TRANSFERASE"/>
    <property type="match status" value="1"/>
</dbReference>
<reference evidence="6" key="1">
    <citation type="submission" date="2015-08" db="EMBL/GenBank/DDBJ databases">
        <title>Genome sequencing project for genomic taxonomy and phylogenomics of Bacillus-like bacteria.</title>
        <authorList>
            <person name="Liu B."/>
            <person name="Wang J."/>
            <person name="Zhu Y."/>
            <person name="Liu G."/>
            <person name="Chen Q."/>
            <person name="Chen Z."/>
            <person name="Lan J."/>
            <person name="Che J."/>
            <person name="Ge C."/>
            <person name="Shi H."/>
            <person name="Pan Z."/>
            <person name="Liu X."/>
        </authorList>
    </citation>
    <scope>NUCLEOTIDE SEQUENCE [LARGE SCALE GENOMIC DNA]</scope>
    <source>
        <strain evidence="6">FJAT-4402</strain>
    </source>
</reference>
<dbReference type="InterPro" id="IPR037143">
    <property type="entry name" value="4-PPantetheinyl_Trfase_dom_sf"/>
</dbReference>
<reference evidence="5 6" key="2">
    <citation type="journal article" date="2016" name="Int. J. Syst. Evol. Microbiol.">
        <title>Bacillus gobiensis sp. nov., isolated from a soil sample.</title>
        <authorList>
            <person name="Liu B."/>
            <person name="Liu G.H."/>
            <person name="Cetin S."/>
            <person name="Schumann P."/>
            <person name="Pan Z.Z."/>
            <person name="Chen Q.Q."/>
        </authorList>
    </citation>
    <scope>NUCLEOTIDE SEQUENCE [LARGE SCALE GENOMIC DNA]</scope>
    <source>
        <strain evidence="5 6">FJAT-4402</strain>
    </source>
</reference>
<dbReference type="InterPro" id="IPR055066">
    <property type="entry name" value="AASDHPPT_N"/>
</dbReference>
<keyword evidence="2" id="KW-0808">Transferase</keyword>
<organism evidence="5 6">
    <name type="scientific">Bacillus gobiensis</name>
    <dbReference type="NCBI Taxonomy" id="1441095"/>
    <lineage>
        <taxon>Bacteria</taxon>
        <taxon>Bacillati</taxon>
        <taxon>Bacillota</taxon>
        <taxon>Bacilli</taxon>
        <taxon>Bacillales</taxon>
        <taxon>Bacillaceae</taxon>
        <taxon>Bacillus</taxon>
    </lineage>
</organism>
<dbReference type="EMBL" id="CP012600">
    <property type="protein sequence ID" value="ALC82522.1"/>
    <property type="molecule type" value="Genomic_DNA"/>
</dbReference>
<dbReference type="Proteomes" id="UP000067625">
    <property type="component" value="Chromosome"/>
</dbReference>
<dbReference type="GO" id="GO:0019878">
    <property type="term" value="P:lysine biosynthetic process via aminoadipic acid"/>
    <property type="evidence" value="ECO:0007669"/>
    <property type="project" value="TreeGrafter"/>
</dbReference>
<evidence type="ECO:0000313" key="6">
    <source>
        <dbReference type="Proteomes" id="UP000067625"/>
    </source>
</evidence>
<keyword evidence="6" id="KW-1185">Reference proteome</keyword>
<dbReference type="InterPro" id="IPR008278">
    <property type="entry name" value="4-PPantetheinyl_Trfase_dom"/>
</dbReference>
<dbReference type="RefSeq" id="WP_053604318.1">
    <property type="nucleotide sequence ID" value="NZ_CP012600.1"/>
</dbReference>